<evidence type="ECO:0000256" key="2">
    <source>
        <dbReference type="ARBA" id="ARBA00022676"/>
    </source>
</evidence>
<dbReference type="PANTHER" id="PTHR43179">
    <property type="entry name" value="RHAMNOSYLTRANSFERASE WBBL"/>
    <property type="match status" value="1"/>
</dbReference>
<dbReference type="AlphaFoldDB" id="A0A7Y9ITU0"/>
<dbReference type="EMBL" id="JACBYR010000001">
    <property type="protein sequence ID" value="NYE82159.1"/>
    <property type="molecule type" value="Genomic_DNA"/>
</dbReference>
<reference evidence="5 6" key="1">
    <citation type="submission" date="2020-07" db="EMBL/GenBank/DDBJ databases">
        <title>Genomic Encyclopedia of Type Strains, Phase IV (KMG-V): Genome sequencing to study the core and pangenomes of soil and plant-associated prokaryotes.</title>
        <authorList>
            <person name="Whitman W."/>
        </authorList>
    </citation>
    <scope>NUCLEOTIDE SEQUENCE [LARGE SCALE GENOMIC DNA]</scope>
    <source>
        <strain evidence="5 6">SAS40</strain>
    </source>
</reference>
<evidence type="ECO:0000256" key="3">
    <source>
        <dbReference type="ARBA" id="ARBA00022679"/>
    </source>
</evidence>
<keyword evidence="3" id="KW-0808">Transferase</keyword>
<dbReference type="Gene3D" id="3.90.550.10">
    <property type="entry name" value="Spore Coat Polysaccharide Biosynthesis Protein SpsA, Chain A"/>
    <property type="match status" value="1"/>
</dbReference>
<keyword evidence="2" id="KW-0328">Glycosyltransferase</keyword>
<name>A0A7Y9ITU0_9BURK</name>
<dbReference type="PANTHER" id="PTHR43179:SF12">
    <property type="entry name" value="GALACTOFURANOSYLTRANSFERASE GLFT2"/>
    <property type="match status" value="1"/>
</dbReference>
<dbReference type="InterPro" id="IPR029044">
    <property type="entry name" value="Nucleotide-diphossugar_trans"/>
</dbReference>
<accession>A0A7Y9ITU0</accession>
<dbReference type="SUPFAM" id="SSF53448">
    <property type="entry name" value="Nucleotide-diphospho-sugar transferases"/>
    <property type="match status" value="1"/>
</dbReference>
<protein>
    <recommendedName>
        <fullName evidence="4">Glycosyltransferase 2-like domain-containing protein</fullName>
    </recommendedName>
</protein>
<dbReference type="Pfam" id="PF00535">
    <property type="entry name" value="Glycos_transf_2"/>
    <property type="match status" value="1"/>
</dbReference>
<evidence type="ECO:0000259" key="4">
    <source>
        <dbReference type="Pfam" id="PF00535"/>
    </source>
</evidence>
<organism evidence="5 6">
    <name type="scientific">Pigmentiphaga litoralis</name>
    <dbReference type="NCBI Taxonomy" id="516702"/>
    <lineage>
        <taxon>Bacteria</taxon>
        <taxon>Pseudomonadati</taxon>
        <taxon>Pseudomonadota</taxon>
        <taxon>Betaproteobacteria</taxon>
        <taxon>Burkholderiales</taxon>
        <taxon>Alcaligenaceae</taxon>
        <taxon>Pigmentiphaga</taxon>
    </lineage>
</organism>
<proteinExistence type="inferred from homology"/>
<feature type="domain" description="Glycosyltransferase 2-like" evidence="4">
    <location>
        <begin position="6"/>
        <end position="147"/>
    </location>
</feature>
<sequence length="299" mass="33474">MIKIGIVTVLFNSNDVLEGFFRSLQKQTGIDISLYVIDNSATPEGSELSEKLGADYGIKTTVVFNNANLGVAKGNNQGIELALADNVDYVVLSNNDVEFHSPDMIAGMIAEMIKRGAKASVPKMLYFGTRIIWCAGGHISSLKATSPHQGDLETDRGQYDTVQVTNYAPTCFMILDPSVFEVVGLMDEQYFVYYDDTDFVWRMNHSGFSVLYVPTYELFHKVSFSTGGNDSLFSLYYATRNRLFFARKNLHGLTRWIAIAYTVAAMSVKSIRFTPDRRKRVFKAMRDGLNTAMIAQPKH</sequence>
<dbReference type="Proteomes" id="UP000542125">
    <property type="component" value="Unassembled WGS sequence"/>
</dbReference>
<dbReference type="InterPro" id="IPR001173">
    <property type="entry name" value="Glyco_trans_2-like"/>
</dbReference>
<dbReference type="RefSeq" id="WP_179584748.1">
    <property type="nucleotide sequence ID" value="NZ_JACBYR010000001.1"/>
</dbReference>
<keyword evidence="6" id="KW-1185">Reference proteome</keyword>
<gene>
    <name evidence="5" type="ORF">FHW18_001430</name>
</gene>
<comment type="similarity">
    <text evidence="1">Belongs to the glycosyltransferase 2 family.</text>
</comment>
<evidence type="ECO:0000256" key="1">
    <source>
        <dbReference type="ARBA" id="ARBA00006739"/>
    </source>
</evidence>
<dbReference type="GO" id="GO:0016757">
    <property type="term" value="F:glycosyltransferase activity"/>
    <property type="evidence" value="ECO:0007669"/>
    <property type="project" value="UniProtKB-KW"/>
</dbReference>
<comment type="caution">
    <text evidence="5">The sequence shown here is derived from an EMBL/GenBank/DDBJ whole genome shotgun (WGS) entry which is preliminary data.</text>
</comment>
<evidence type="ECO:0000313" key="6">
    <source>
        <dbReference type="Proteomes" id="UP000542125"/>
    </source>
</evidence>
<evidence type="ECO:0000313" key="5">
    <source>
        <dbReference type="EMBL" id="NYE82159.1"/>
    </source>
</evidence>